<dbReference type="Pfam" id="PF12680">
    <property type="entry name" value="SnoaL_2"/>
    <property type="match status" value="1"/>
</dbReference>
<evidence type="ECO:0000259" key="1">
    <source>
        <dbReference type="Pfam" id="PF12680"/>
    </source>
</evidence>
<organism evidence="2 3">
    <name type="scientific">Hoeflea poritis</name>
    <dbReference type="NCBI Taxonomy" id="2993659"/>
    <lineage>
        <taxon>Bacteria</taxon>
        <taxon>Pseudomonadati</taxon>
        <taxon>Pseudomonadota</taxon>
        <taxon>Alphaproteobacteria</taxon>
        <taxon>Hyphomicrobiales</taxon>
        <taxon>Rhizobiaceae</taxon>
        <taxon>Hoeflea</taxon>
    </lineage>
</organism>
<dbReference type="InterPro" id="IPR011721">
    <property type="entry name" value="CHP02096"/>
</dbReference>
<feature type="domain" description="SnoaL-like" evidence="1">
    <location>
        <begin position="19"/>
        <end position="130"/>
    </location>
</feature>
<protein>
    <submittedName>
        <fullName evidence="2">Nuclear transport factor 2 family protein</fullName>
    </submittedName>
</protein>
<dbReference type="Gene3D" id="3.10.450.50">
    <property type="match status" value="1"/>
</dbReference>
<dbReference type="EMBL" id="JAPJZH010000012">
    <property type="protein sequence ID" value="MDA4847272.1"/>
    <property type="molecule type" value="Genomic_DNA"/>
</dbReference>
<dbReference type="RefSeq" id="WP_271091091.1">
    <property type="nucleotide sequence ID" value="NZ_JAPJZH010000012.1"/>
</dbReference>
<keyword evidence="3" id="KW-1185">Reference proteome</keyword>
<dbReference type="Proteomes" id="UP001148313">
    <property type="component" value="Unassembled WGS sequence"/>
</dbReference>
<name>A0ABT4VRE1_9HYPH</name>
<dbReference type="SUPFAM" id="SSF54427">
    <property type="entry name" value="NTF2-like"/>
    <property type="match status" value="1"/>
</dbReference>
<reference evidence="2" key="1">
    <citation type="submission" date="2022-11" db="EMBL/GenBank/DDBJ databases">
        <title>Hoeflea poritis sp. nov., isolated from scleractinian coral Porites lutea.</title>
        <authorList>
            <person name="Zhang G."/>
            <person name="Wei Q."/>
            <person name="Cai L."/>
        </authorList>
    </citation>
    <scope>NUCLEOTIDE SEQUENCE</scope>
    <source>
        <strain evidence="2">E7-10</strain>
    </source>
</reference>
<dbReference type="NCBIfam" id="TIGR02096">
    <property type="entry name" value="ketosteroid isomerase-related protein"/>
    <property type="match status" value="1"/>
</dbReference>
<evidence type="ECO:0000313" key="3">
    <source>
        <dbReference type="Proteomes" id="UP001148313"/>
    </source>
</evidence>
<accession>A0ABT4VRE1</accession>
<dbReference type="InterPro" id="IPR032710">
    <property type="entry name" value="NTF2-like_dom_sf"/>
</dbReference>
<gene>
    <name evidence="2" type="ORF">OOZ53_18070</name>
</gene>
<dbReference type="InterPro" id="IPR037401">
    <property type="entry name" value="SnoaL-like"/>
</dbReference>
<comment type="caution">
    <text evidence="2">The sequence shown here is derived from an EMBL/GenBank/DDBJ whole genome shotgun (WGS) entry which is preliminary data.</text>
</comment>
<proteinExistence type="predicted"/>
<evidence type="ECO:0000313" key="2">
    <source>
        <dbReference type="EMBL" id="MDA4847272.1"/>
    </source>
</evidence>
<sequence length="147" mass="16301">MQTKSKGRSVPQEATEKLIRSYLDAFNASDNEAMLALLSEDVVHDINQGGREIGREKFRWFNAMMSEHYSETLGDIAVMVSADGTRAAAEFTVHGTYLKTADGLPKANGQRYSLPAGIFFEVDDGLIARVTTYYNLSDWIAQVEKDG</sequence>